<protein>
    <recommendedName>
        <fullName evidence="4">Thymidylate kinase</fullName>
        <ecNumber evidence="3">2.7.4.9</ecNumber>
    </recommendedName>
</protein>
<dbReference type="FunFam" id="3.40.50.300:FF:000679">
    <property type="entry name" value="Thymidylate kinase"/>
    <property type="match status" value="1"/>
</dbReference>
<dbReference type="PANTHER" id="PTHR10344:SF1">
    <property type="entry name" value="THYMIDYLATE KINASE"/>
    <property type="match status" value="1"/>
</dbReference>
<comment type="caution">
    <text evidence="11">The sequence shown here is derived from an EMBL/GenBank/DDBJ whole genome shotgun (WGS) entry which is preliminary data.</text>
</comment>
<reference evidence="11" key="1">
    <citation type="submission" date="2021-09" db="EMBL/GenBank/DDBJ databases">
        <authorList>
            <consortium name="AG Swart"/>
            <person name="Singh M."/>
            <person name="Singh A."/>
            <person name="Seah K."/>
            <person name="Emmerich C."/>
        </authorList>
    </citation>
    <scope>NUCLEOTIDE SEQUENCE</scope>
    <source>
        <strain evidence="11">ATCC30299</strain>
    </source>
</reference>
<dbReference type="InterPro" id="IPR039430">
    <property type="entry name" value="Thymidylate_kin-like_dom"/>
</dbReference>
<evidence type="ECO:0000256" key="8">
    <source>
        <dbReference type="ARBA" id="ARBA00022777"/>
    </source>
</evidence>
<evidence type="ECO:0000256" key="4">
    <source>
        <dbReference type="ARBA" id="ARBA00017144"/>
    </source>
</evidence>
<organism evidence="11 12">
    <name type="scientific">Blepharisma stoltei</name>
    <dbReference type="NCBI Taxonomy" id="1481888"/>
    <lineage>
        <taxon>Eukaryota</taxon>
        <taxon>Sar</taxon>
        <taxon>Alveolata</taxon>
        <taxon>Ciliophora</taxon>
        <taxon>Postciliodesmatophora</taxon>
        <taxon>Heterotrichea</taxon>
        <taxon>Heterotrichida</taxon>
        <taxon>Blepharismidae</taxon>
        <taxon>Blepharisma</taxon>
    </lineage>
</organism>
<evidence type="ECO:0000256" key="5">
    <source>
        <dbReference type="ARBA" id="ARBA00022679"/>
    </source>
</evidence>
<dbReference type="NCBIfam" id="TIGR00041">
    <property type="entry name" value="DTMP_kinase"/>
    <property type="match status" value="1"/>
</dbReference>
<evidence type="ECO:0000256" key="6">
    <source>
        <dbReference type="ARBA" id="ARBA00022727"/>
    </source>
</evidence>
<dbReference type="SUPFAM" id="SSF52540">
    <property type="entry name" value="P-loop containing nucleoside triphosphate hydrolases"/>
    <property type="match status" value="1"/>
</dbReference>
<dbReference type="InterPro" id="IPR018094">
    <property type="entry name" value="Thymidylate_kinase"/>
</dbReference>
<comment type="pathway">
    <text evidence="1">Pyrimidine metabolism; dTTP biosynthesis.</text>
</comment>
<dbReference type="GO" id="GO:0005634">
    <property type="term" value="C:nucleus"/>
    <property type="evidence" value="ECO:0007669"/>
    <property type="project" value="TreeGrafter"/>
</dbReference>
<dbReference type="PROSITE" id="PS01331">
    <property type="entry name" value="THYMIDYLATE_KINASE"/>
    <property type="match status" value="1"/>
</dbReference>
<keyword evidence="5" id="KW-0808">Transferase</keyword>
<keyword evidence="7" id="KW-0547">Nucleotide-binding</keyword>
<dbReference type="GO" id="GO:0004798">
    <property type="term" value="F:dTMP kinase activity"/>
    <property type="evidence" value="ECO:0007669"/>
    <property type="project" value="UniProtKB-EC"/>
</dbReference>
<keyword evidence="8" id="KW-0418">Kinase</keyword>
<evidence type="ECO:0000313" key="11">
    <source>
        <dbReference type="EMBL" id="CAG9316222.1"/>
    </source>
</evidence>
<dbReference type="InterPro" id="IPR027417">
    <property type="entry name" value="P-loop_NTPase"/>
</dbReference>
<dbReference type="GO" id="GO:0005829">
    <property type="term" value="C:cytosol"/>
    <property type="evidence" value="ECO:0007669"/>
    <property type="project" value="TreeGrafter"/>
</dbReference>
<accession>A0AAU9ISN0</accession>
<sequence>MAVRGLFIVVEGIDRSGKSTFVRALAARLGNSEIMSFPNRQTQIGSMINSYLTNSIHMSDEAIHLLFSANRWECKGLIEQTLNAGKNVILDRYAYSGVVYSAAKGLDLEWCMASDIGLLKPDIVLYLKLDPREAQLRGNFGEERYEYLDLQKKVSDNYDMLMGKINNCKVLDAALPTESLLELAELGSVDTTKALEKLW</sequence>
<keyword evidence="9" id="KW-0067">ATP-binding</keyword>
<gene>
    <name evidence="11" type="ORF">BSTOLATCC_MIC15658</name>
</gene>
<dbReference type="Pfam" id="PF02223">
    <property type="entry name" value="Thymidylate_kin"/>
    <property type="match status" value="1"/>
</dbReference>
<dbReference type="Proteomes" id="UP001162131">
    <property type="component" value="Unassembled WGS sequence"/>
</dbReference>
<evidence type="ECO:0000259" key="10">
    <source>
        <dbReference type="Pfam" id="PF02223"/>
    </source>
</evidence>
<dbReference type="InterPro" id="IPR018095">
    <property type="entry name" value="Thymidylate_kin_CS"/>
</dbReference>
<keyword evidence="12" id="KW-1185">Reference proteome</keyword>
<evidence type="ECO:0000256" key="9">
    <source>
        <dbReference type="ARBA" id="ARBA00022840"/>
    </source>
</evidence>
<feature type="domain" description="Thymidylate kinase-like" evidence="10">
    <location>
        <begin position="10"/>
        <end position="180"/>
    </location>
</feature>
<dbReference type="Gene3D" id="3.40.50.300">
    <property type="entry name" value="P-loop containing nucleotide triphosphate hydrolases"/>
    <property type="match status" value="1"/>
</dbReference>
<evidence type="ECO:0000313" key="12">
    <source>
        <dbReference type="Proteomes" id="UP001162131"/>
    </source>
</evidence>
<dbReference type="EMBL" id="CAJZBQ010000015">
    <property type="protein sequence ID" value="CAG9316222.1"/>
    <property type="molecule type" value="Genomic_DNA"/>
</dbReference>
<name>A0AAU9ISN0_9CILI</name>
<comment type="similarity">
    <text evidence="2">Belongs to the thymidylate kinase family.</text>
</comment>
<proteinExistence type="inferred from homology"/>
<keyword evidence="6" id="KW-0545">Nucleotide biosynthesis</keyword>
<dbReference type="CDD" id="cd01672">
    <property type="entry name" value="TMPK"/>
    <property type="match status" value="1"/>
</dbReference>
<dbReference type="EC" id="2.7.4.9" evidence="3"/>
<evidence type="ECO:0000256" key="1">
    <source>
        <dbReference type="ARBA" id="ARBA00004992"/>
    </source>
</evidence>
<evidence type="ECO:0000256" key="2">
    <source>
        <dbReference type="ARBA" id="ARBA00009776"/>
    </source>
</evidence>
<evidence type="ECO:0000256" key="3">
    <source>
        <dbReference type="ARBA" id="ARBA00012980"/>
    </source>
</evidence>
<dbReference type="AlphaFoldDB" id="A0AAU9ISN0"/>
<dbReference type="PANTHER" id="PTHR10344">
    <property type="entry name" value="THYMIDYLATE KINASE"/>
    <property type="match status" value="1"/>
</dbReference>
<evidence type="ECO:0000256" key="7">
    <source>
        <dbReference type="ARBA" id="ARBA00022741"/>
    </source>
</evidence>
<dbReference type="GO" id="GO:0006235">
    <property type="term" value="P:dTTP biosynthetic process"/>
    <property type="evidence" value="ECO:0007669"/>
    <property type="project" value="TreeGrafter"/>
</dbReference>
<dbReference type="GO" id="GO:0004550">
    <property type="term" value="F:nucleoside diphosphate kinase activity"/>
    <property type="evidence" value="ECO:0007669"/>
    <property type="project" value="TreeGrafter"/>
</dbReference>
<dbReference type="GO" id="GO:0005524">
    <property type="term" value="F:ATP binding"/>
    <property type="evidence" value="ECO:0007669"/>
    <property type="project" value="UniProtKB-KW"/>
</dbReference>
<dbReference type="HAMAP" id="MF_00165">
    <property type="entry name" value="Thymidylate_kinase"/>
    <property type="match status" value="1"/>
</dbReference>
<dbReference type="GO" id="GO:0006233">
    <property type="term" value="P:dTDP biosynthetic process"/>
    <property type="evidence" value="ECO:0007669"/>
    <property type="project" value="InterPro"/>
</dbReference>
<dbReference type="GO" id="GO:0005739">
    <property type="term" value="C:mitochondrion"/>
    <property type="evidence" value="ECO:0007669"/>
    <property type="project" value="TreeGrafter"/>
</dbReference>
<dbReference type="GO" id="GO:0006227">
    <property type="term" value="P:dUDP biosynthetic process"/>
    <property type="evidence" value="ECO:0007669"/>
    <property type="project" value="TreeGrafter"/>
</dbReference>